<dbReference type="AlphaFoldDB" id="A0AA38FKK4"/>
<keyword evidence="2" id="KW-1185">Reference proteome</keyword>
<reference evidence="1 2" key="1">
    <citation type="journal article" date="2021" name="Nat. Plants">
        <title>The Taxus genome provides insights into paclitaxel biosynthesis.</title>
        <authorList>
            <person name="Xiong X."/>
            <person name="Gou J."/>
            <person name="Liao Q."/>
            <person name="Li Y."/>
            <person name="Zhou Q."/>
            <person name="Bi G."/>
            <person name="Li C."/>
            <person name="Du R."/>
            <person name="Wang X."/>
            <person name="Sun T."/>
            <person name="Guo L."/>
            <person name="Liang H."/>
            <person name="Lu P."/>
            <person name="Wu Y."/>
            <person name="Zhang Z."/>
            <person name="Ro D.K."/>
            <person name="Shang Y."/>
            <person name="Huang S."/>
            <person name="Yan J."/>
        </authorList>
    </citation>
    <scope>NUCLEOTIDE SEQUENCE [LARGE SCALE GENOMIC DNA]</scope>
    <source>
        <strain evidence="1">Ta-2019</strain>
    </source>
</reference>
<name>A0AA38FKK4_TAXCH</name>
<feature type="non-terminal residue" evidence="1">
    <location>
        <position position="1"/>
    </location>
</feature>
<protein>
    <submittedName>
        <fullName evidence="1">Uncharacterized protein</fullName>
    </submittedName>
</protein>
<accession>A0AA38FKK4</accession>
<sequence>GVAVGLEAEGSTAEAEVVVGIEELDLGEVAETLEDGLVGEGEVGIVADALT</sequence>
<evidence type="ECO:0000313" key="2">
    <source>
        <dbReference type="Proteomes" id="UP000824469"/>
    </source>
</evidence>
<organism evidence="1 2">
    <name type="scientific">Taxus chinensis</name>
    <name type="common">Chinese yew</name>
    <name type="synonym">Taxus wallichiana var. chinensis</name>
    <dbReference type="NCBI Taxonomy" id="29808"/>
    <lineage>
        <taxon>Eukaryota</taxon>
        <taxon>Viridiplantae</taxon>
        <taxon>Streptophyta</taxon>
        <taxon>Embryophyta</taxon>
        <taxon>Tracheophyta</taxon>
        <taxon>Spermatophyta</taxon>
        <taxon>Pinopsida</taxon>
        <taxon>Pinidae</taxon>
        <taxon>Conifers II</taxon>
        <taxon>Cupressales</taxon>
        <taxon>Taxaceae</taxon>
        <taxon>Taxus</taxon>
    </lineage>
</organism>
<proteinExistence type="predicted"/>
<dbReference type="Proteomes" id="UP000824469">
    <property type="component" value="Unassembled WGS sequence"/>
</dbReference>
<comment type="caution">
    <text evidence="1">The sequence shown here is derived from an EMBL/GenBank/DDBJ whole genome shotgun (WGS) entry which is preliminary data.</text>
</comment>
<feature type="non-terminal residue" evidence="1">
    <location>
        <position position="51"/>
    </location>
</feature>
<gene>
    <name evidence="1" type="ORF">KI387_010148</name>
</gene>
<evidence type="ECO:0000313" key="1">
    <source>
        <dbReference type="EMBL" id="KAH9305744.1"/>
    </source>
</evidence>
<dbReference type="EMBL" id="JAHRHJ020000008">
    <property type="protein sequence ID" value="KAH9305744.1"/>
    <property type="molecule type" value="Genomic_DNA"/>
</dbReference>